<evidence type="ECO:0000256" key="1">
    <source>
        <dbReference type="SAM" id="SignalP"/>
    </source>
</evidence>
<accession>A0A5S5CRA2</accession>
<dbReference type="PROSITE" id="PS51257">
    <property type="entry name" value="PROKAR_LIPOPROTEIN"/>
    <property type="match status" value="1"/>
</dbReference>
<dbReference type="AlphaFoldDB" id="A0A5S5CRA2"/>
<keyword evidence="1" id="KW-0732">Signal</keyword>
<dbReference type="EMBL" id="VNHW01000010">
    <property type="protein sequence ID" value="TYP86135.1"/>
    <property type="molecule type" value="Genomic_DNA"/>
</dbReference>
<feature type="chain" id="PRO_5039429480" evidence="1">
    <location>
        <begin position="25"/>
        <end position="152"/>
    </location>
</feature>
<dbReference type="Pfam" id="PF10969">
    <property type="entry name" value="DUF2771"/>
    <property type="match status" value="1"/>
</dbReference>
<evidence type="ECO:0000313" key="3">
    <source>
        <dbReference type="Proteomes" id="UP000322499"/>
    </source>
</evidence>
<keyword evidence="3" id="KW-1185">Reference proteome</keyword>
<proteinExistence type="predicted"/>
<reference evidence="2 3" key="1">
    <citation type="submission" date="2019-07" db="EMBL/GenBank/DDBJ databases">
        <title>Genomic Encyclopedia of Archaeal and Bacterial Type Strains, Phase II (KMG-II): from individual species to whole genera.</title>
        <authorList>
            <person name="Goeker M."/>
        </authorList>
    </citation>
    <scope>NUCLEOTIDE SEQUENCE [LARGE SCALE GENOMIC DNA]</scope>
    <source>
        <strain evidence="2 3">DSM 46842</strain>
    </source>
</reference>
<evidence type="ECO:0000313" key="2">
    <source>
        <dbReference type="EMBL" id="TYP86135.1"/>
    </source>
</evidence>
<sequence>MVVRPTAPSLLIALATAGSLAACAGEPATAEDVRVQTGGQDVTARPTQYCLDGEGQRYETTPPIVEVSPDTAITLTVPESIAERGWQVQVFDDELQEVIGEVDVPEGTETFDGINSSDVAPAAFYLVVVEDAGGECGEFTAAWPVGFLRAGG</sequence>
<dbReference type="InterPro" id="IPR024495">
    <property type="entry name" value="DUF2771"/>
</dbReference>
<dbReference type="Proteomes" id="UP000322499">
    <property type="component" value="Unassembled WGS sequence"/>
</dbReference>
<organism evidence="2 3">
    <name type="scientific">Blastococcus xanthinilyticus</name>
    <dbReference type="NCBI Taxonomy" id="1564164"/>
    <lineage>
        <taxon>Bacteria</taxon>
        <taxon>Bacillati</taxon>
        <taxon>Actinomycetota</taxon>
        <taxon>Actinomycetes</taxon>
        <taxon>Geodermatophilales</taxon>
        <taxon>Geodermatophilaceae</taxon>
        <taxon>Blastococcus</taxon>
    </lineage>
</organism>
<feature type="signal peptide" evidence="1">
    <location>
        <begin position="1"/>
        <end position="24"/>
    </location>
</feature>
<protein>
    <submittedName>
        <fullName evidence="2">Uncharacterized protein DUF2771</fullName>
    </submittedName>
</protein>
<gene>
    <name evidence="2" type="ORF">BD833_11022</name>
</gene>
<comment type="caution">
    <text evidence="2">The sequence shown here is derived from an EMBL/GenBank/DDBJ whole genome shotgun (WGS) entry which is preliminary data.</text>
</comment>
<name>A0A5S5CRA2_9ACTN</name>